<organism evidence="1 2">
    <name type="scientific">Metabacillus niabensis</name>
    <dbReference type="NCBI Taxonomy" id="324854"/>
    <lineage>
        <taxon>Bacteria</taxon>
        <taxon>Bacillati</taxon>
        <taxon>Bacillota</taxon>
        <taxon>Bacilli</taxon>
        <taxon>Bacillales</taxon>
        <taxon>Bacillaceae</taxon>
        <taxon>Metabacillus</taxon>
    </lineage>
</organism>
<accession>A0ABT9YVW8</accession>
<proteinExistence type="predicted"/>
<dbReference type="RefSeq" id="WP_145580724.1">
    <property type="nucleotide sequence ID" value="NZ_CADEPK010000329.1"/>
</dbReference>
<keyword evidence="2" id="KW-1185">Reference proteome</keyword>
<protein>
    <recommendedName>
        <fullName evidence="3">Group-specific protein</fullName>
    </recommendedName>
</protein>
<evidence type="ECO:0000313" key="1">
    <source>
        <dbReference type="EMBL" id="MDQ0223879.1"/>
    </source>
</evidence>
<dbReference type="EMBL" id="JAUSTZ010000001">
    <property type="protein sequence ID" value="MDQ0223879.1"/>
    <property type="molecule type" value="Genomic_DNA"/>
</dbReference>
<sequence length="169" mass="20498">MKERKILMQQKIKRNKQKNQKYDLINRLPHRLSCEMENCELIFSPEVDAILDKVHKLWNYELHKGDFVTKYHNFRKEFSWEDEVIQYVQQIKIEEKQAYLFLGINDSPIFLVNGEWVIENFSDIWEAINYTDLWVFDMDVNYGVLVSRYGGYLEHDPNPKEILYAITKW</sequence>
<evidence type="ECO:0000313" key="2">
    <source>
        <dbReference type="Proteomes" id="UP001232245"/>
    </source>
</evidence>
<reference evidence="1 2" key="1">
    <citation type="submission" date="2023-07" db="EMBL/GenBank/DDBJ databases">
        <title>Genomic Encyclopedia of Type Strains, Phase IV (KMG-IV): sequencing the most valuable type-strain genomes for metagenomic binning, comparative biology and taxonomic classification.</title>
        <authorList>
            <person name="Goeker M."/>
        </authorList>
    </citation>
    <scope>NUCLEOTIDE SEQUENCE [LARGE SCALE GENOMIC DNA]</scope>
    <source>
        <strain evidence="1 2">DSM 17723</strain>
    </source>
</reference>
<dbReference type="Proteomes" id="UP001232245">
    <property type="component" value="Unassembled WGS sequence"/>
</dbReference>
<evidence type="ECO:0008006" key="3">
    <source>
        <dbReference type="Google" id="ProtNLM"/>
    </source>
</evidence>
<comment type="caution">
    <text evidence="1">The sequence shown here is derived from an EMBL/GenBank/DDBJ whole genome shotgun (WGS) entry which is preliminary data.</text>
</comment>
<name>A0ABT9YVW8_9BACI</name>
<gene>
    <name evidence="1" type="ORF">J2S02_000201</name>
</gene>